<dbReference type="InterPro" id="IPR042070">
    <property type="entry name" value="PucR_C-HTH_sf"/>
</dbReference>
<gene>
    <name evidence="3" type="ORF">ACFYM3_21125</name>
</gene>
<feature type="region of interest" description="Disordered" evidence="1">
    <location>
        <begin position="118"/>
        <end position="141"/>
    </location>
</feature>
<feature type="compositionally biased region" description="Basic and acidic residues" evidence="1">
    <location>
        <begin position="49"/>
        <end position="59"/>
    </location>
</feature>
<reference evidence="3 4" key="1">
    <citation type="submission" date="2024-10" db="EMBL/GenBank/DDBJ databases">
        <title>The Natural Products Discovery Center: Release of the First 8490 Sequenced Strains for Exploring Actinobacteria Biosynthetic Diversity.</title>
        <authorList>
            <person name="Kalkreuter E."/>
            <person name="Kautsar S.A."/>
            <person name="Yang D."/>
            <person name="Bader C.D."/>
            <person name="Teijaro C.N."/>
            <person name="Fluegel L."/>
            <person name="Davis C.M."/>
            <person name="Simpson J.R."/>
            <person name="Lauterbach L."/>
            <person name="Steele A.D."/>
            <person name="Gui C."/>
            <person name="Meng S."/>
            <person name="Li G."/>
            <person name="Viehrig K."/>
            <person name="Ye F."/>
            <person name="Su P."/>
            <person name="Kiefer A.F."/>
            <person name="Nichols A."/>
            <person name="Cepeda A.J."/>
            <person name="Yan W."/>
            <person name="Fan B."/>
            <person name="Jiang Y."/>
            <person name="Adhikari A."/>
            <person name="Zheng C.-J."/>
            <person name="Schuster L."/>
            <person name="Cowan T.M."/>
            <person name="Smanski M.J."/>
            <person name="Chevrette M.G."/>
            <person name="De Carvalho L.P.S."/>
            <person name="Shen B."/>
        </authorList>
    </citation>
    <scope>NUCLEOTIDE SEQUENCE [LARGE SCALE GENOMIC DNA]</scope>
    <source>
        <strain evidence="3 4">NPDC007066</strain>
    </source>
</reference>
<organism evidence="3 4">
    <name type="scientific">Streptomyces massasporeus</name>
    <dbReference type="NCBI Taxonomy" id="67324"/>
    <lineage>
        <taxon>Bacteria</taxon>
        <taxon>Bacillati</taxon>
        <taxon>Actinomycetota</taxon>
        <taxon>Actinomycetes</taxon>
        <taxon>Kitasatosporales</taxon>
        <taxon>Streptomycetaceae</taxon>
        <taxon>Streptomyces</taxon>
    </lineage>
</organism>
<name>A0ABW6LGU9_9ACTN</name>
<feature type="domain" description="PucR C-terminal helix-turn-helix" evidence="2">
    <location>
        <begin position="76"/>
        <end position="118"/>
    </location>
</feature>
<sequence length="141" mass="15207">MEGETSAQAAKAPSRAASTATPVAHRGLRIVAGASARSDDQDVVAGQEAGREGRGVPELRRRRLPPAPGPCRPGMREVARCAHVHANTVRYRLRRSEELTGMILDAADTVVELGRAMAAGELRTPPQVRRRPRHERAGRPP</sequence>
<dbReference type="Pfam" id="PF13556">
    <property type="entry name" value="HTH_30"/>
    <property type="match status" value="1"/>
</dbReference>
<keyword evidence="4" id="KW-1185">Reference proteome</keyword>
<evidence type="ECO:0000256" key="1">
    <source>
        <dbReference type="SAM" id="MobiDB-lite"/>
    </source>
</evidence>
<dbReference type="RefSeq" id="WP_358289566.1">
    <property type="nucleotide sequence ID" value="NZ_JBIAFP010000012.1"/>
</dbReference>
<accession>A0ABW6LGU9</accession>
<evidence type="ECO:0000313" key="4">
    <source>
        <dbReference type="Proteomes" id="UP001601288"/>
    </source>
</evidence>
<dbReference type="InterPro" id="IPR025736">
    <property type="entry name" value="PucR_C-HTH_dom"/>
</dbReference>
<comment type="caution">
    <text evidence="3">The sequence shown here is derived from an EMBL/GenBank/DDBJ whole genome shotgun (WGS) entry which is preliminary data.</text>
</comment>
<feature type="region of interest" description="Disordered" evidence="1">
    <location>
        <begin position="1"/>
        <end position="72"/>
    </location>
</feature>
<dbReference type="Proteomes" id="UP001601288">
    <property type="component" value="Unassembled WGS sequence"/>
</dbReference>
<proteinExistence type="predicted"/>
<feature type="compositionally biased region" description="Low complexity" evidence="1">
    <location>
        <begin position="1"/>
        <end position="24"/>
    </location>
</feature>
<dbReference type="Gene3D" id="1.10.10.2840">
    <property type="entry name" value="PucR C-terminal helix-turn-helix domain"/>
    <property type="match status" value="1"/>
</dbReference>
<evidence type="ECO:0000313" key="3">
    <source>
        <dbReference type="EMBL" id="MFE9227094.1"/>
    </source>
</evidence>
<protein>
    <submittedName>
        <fullName evidence="3">Helix-turn-helix domain-containing protein</fullName>
    </submittedName>
</protein>
<evidence type="ECO:0000259" key="2">
    <source>
        <dbReference type="Pfam" id="PF13556"/>
    </source>
</evidence>
<dbReference type="EMBL" id="JBIAFP010000012">
    <property type="protein sequence ID" value="MFE9227094.1"/>
    <property type="molecule type" value="Genomic_DNA"/>
</dbReference>